<protein>
    <submittedName>
        <fullName evidence="2">Uncharacterized protein</fullName>
    </submittedName>
</protein>
<reference evidence="2" key="1">
    <citation type="submission" date="2018-10" db="EMBL/GenBank/DDBJ databases">
        <title>Effector identification in a new, highly contiguous assembly of the strawberry crown rot pathogen Phytophthora cactorum.</title>
        <authorList>
            <person name="Armitage A.D."/>
            <person name="Nellist C.F."/>
            <person name="Bates H."/>
            <person name="Vickerstaff R.J."/>
            <person name="Harrison R.J."/>
        </authorList>
    </citation>
    <scope>NUCLEOTIDE SEQUENCE</scope>
    <source>
        <strain evidence="2">15-7</strain>
    </source>
</reference>
<proteinExistence type="predicted"/>
<evidence type="ECO:0000313" key="2">
    <source>
        <dbReference type="EMBL" id="KAG2861797.1"/>
    </source>
</evidence>
<accession>A0A8T0ZHU6</accession>
<evidence type="ECO:0000256" key="1">
    <source>
        <dbReference type="SAM" id="MobiDB-lite"/>
    </source>
</evidence>
<sequence>MVGRGETQAPAAAVVVTLGLGSAPAKVCWIASMSHAAASTTNNLAGNAVLRLGLQPCRRHQWAHGRKQRSYQPATLAEEGSTSSTSFNHLLALPADR</sequence>
<gene>
    <name evidence="2" type="ORF">PC113_g6847</name>
</gene>
<evidence type="ECO:0000313" key="3">
    <source>
        <dbReference type="Proteomes" id="UP000735874"/>
    </source>
</evidence>
<dbReference type="EMBL" id="RCMG01000144">
    <property type="protein sequence ID" value="KAG2861797.1"/>
    <property type="molecule type" value="Genomic_DNA"/>
</dbReference>
<organism evidence="2 3">
    <name type="scientific">Phytophthora cactorum</name>
    <dbReference type="NCBI Taxonomy" id="29920"/>
    <lineage>
        <taxon>Eukaryota</taxon>
        <taxon>Sar</taxon>
        <taxon>Stramenopiles</taxon>
        <taxon>Oomycota</taxon>
        <taxon>Peronosporomycetes</taxon>
        <taxon>Peronosporales</taxon>
        <taxon>Peronosporaceae</taxon>
        <taxon>Phytophthora</taxon>
    </lineage>
</organism>
<comment type="caution">
    <text evidence="2">The sequence shown here is derived from an EMBL/GenBank/DDBJ whole genome shotgun (WGS) entry which is preliminary data.</text>
</comment>
<dbReference type="Proteomes" id="UP000735874">
    <property type="component" value="Unassembled WGS sequence"/>
</dbReference>
<name>A0A8T0ZHU6_9STRA</name>
<dbReference type="AlphaFoldDB" id="A0A8T0ZHU6"/>
<feature type="region of interest" description="Disordered" evidence="1">
    <location>
        <begin position="63"/>
        <end position="97"/>
    </location>
</feature>